<dbReference type="Pfam" id="PF02844">
    <property type="entry name" value="GARS_N"/>
    <property type="match status" value="1"/>
</dbReference>
<reference evidence="15 16" key="1">
    <citation type="journal article" date="2016" name="Biochim. Biophys. Acta">
        <title>Photochemical characterization of actinorhodopsin and its functional existence in the natural host.</title>
        <authorList>
            <person name="Nakamura S."/>
            <person name="Kikukawa T."/>
            <person name="Tamogami J."/>
            <person name="Kamiya M."/>
            <person name="Aizawa T."/>
            <person name="Hahn M.W."/>
            <person name="Ihara K."/>
            <person name="Kamo N."/>
            <person name="Demura M."/>
        </authorList>
    </citation>
    <scope>NUCLEOTIDE SEQUENCE [LARGE SCALE GENOMIC DNA]</scope>
    <source>
        <strain evidence="15 16">MWH-Dar1</strain>
    </source>
</reference>
<keyword evidence="6 13" id="KW-0547">Nucleotide-binding</keyword>
<dbReference type="GO" id="GO:0046872">
    <property type="term" value="F:metal ion binding"/>
    <property type="evidence" value="ECO:0007669"/>
    <property type="project" value="InterPro"/>
</dbReference>
<evidence type="ECO:0000256" key="9">
    <source>
        <dbReference type="ARBA" id="ARBA00038345"/>
    </source>
</evidence>
<keyword evidence="16" id="KW-1185">Reference proteome</keyword>
<name>A0A1D9DXL5_9MICO</name>
<accession>A0A1D9DXL5</accession>
<keyword evidence="5 12" id="KW-0436">Ligase</keyword>
<dbReference type="UniPathway" id="UPA00074">
    <property type="reaction ID" value="UER00125"/>
</dbReference>
<dbReference type="EMBL" id="CP015208">
    <property type="protein sequence ID" value="AOY55544.1"/>
    <property type="molecule type" value="Genomic_DNA"/>
</dbReference>
<evidence type="ECO:0000256" key="12">
    <source>
        <dbReference type="HAMAP-Rule" id="MF_00138"/>
    </source>
</evidence>
<proteinExistence type="inferred from homology"/>
<dbReference type="STRING" id="535712.A4Z71_00535"/>
<dbReference type="Pfam" id="PF02843">
    <property type="entry name" value="GARS_C"/>
    <property type="match status" value="1"/>
</dbReference>
<dbReference type="Gene3D" id="3.30.1490.20">
    <property type="entry name" value="ATP-grasp fold, A domain"/>
    <property type="match status" value="1"/>
</dbReference>
<dbReference type="RefSeq" id="WP_070954061.1">
    <property type="nucleotide sequence ID" value="NZ_CP015208.1"/>
</dbReference>
<dbReference type="GO" id="GO:0006189">
    <property type="term" value="P:'de novo' IMP biosynthetic process"/>
    <property type="evidence" value="ECO:0007669"/>
    <property type="project" value="UniProtKB-UniRule"/>
</dbReference>
<dbReference type="AlphaFoldDB" id="A0A1D9DXL5"/>
<dbReference type="InterPro" id="IPR020561">
    <property type="entry name" value="PRibGlycinamid_synth_ATP-grasp"/>
</dbReference>
<comment type="pathway">
    <text evidence="3 12">Purine metabolism; IMP biosynthesis via de novo pathway; N(1)-(5-phospho-D-ribosyl)glycinamide from 5-phospho-alpha-D-ribose 1-diphosphate: step 2/2.</text>
</comment>
<evidence type="ECO:0000256" key="2">
    <source>
        <dbReference type="ARBA" id="ARBA00001946"/>
    </source>
</evidence>
<evidence type="ECO:0000256" key="8">
    <source>
        <dbReference type="ARBA" id="ARBA00022840"/>
    </source>
</evidence>
<dbReference type="GO" id="GO:0005524">
    <property type="term" value="F:ATP binding"/>
    <property type="evidence" value="ECO:0007669"/>
    <property type="project" value="UniProtKB-UniRule"/>
</dbReference>
<dbReference type="SMART" id="SM01209">
    <property type="entry name" value="GARS_A"/>
    <property type="match status" value="1"/>
</dbReference>
<evidence type="ECO:0000256" key="11">
    <source>
        <dbReference type="ARBA" id="ARBA00042864"/>
    </source>
</evidence>
<feature type="domain" description="ATP-grasp" evidence="14">
    <location>
        <begin position="109"/>
        <end position="307"/>
    </location>
</feature>
<evidence type="ECO:0000256" key="5">
    <source>
        <dbReference type="ARBA" id="ARBA00022598"/>
    </source>
</evidence>
<dbReference type="SUPFAM" id="SSF52440">
    <property type="entry name" value="PreATP-grasp domain"/>
    <property type="match status" value="1"/>
</dbReference>
<dbReference type="KEGG" id="rpla:A4Z71_00535"/>
<evidence type="ECO:0000259" key="14">
    <source>
        <dbReference type="PROSITE" id="PS50975"/>
    </source>
</evidence>
<dbReference type="InterPro" id="IPR011054">
    <property type="entry name" value="Rudment_hybrid_motif"/>
</dbReference>
<comment type="cofactor">
    <cofactor evidence="2">
        <name>Mg(2+)</name>
        <dbReference type="ChEBI" id="CHEBI:18420"/>
    </cofactor>
</comment>
<dbReference type="SMART" id="SM01210">
    <property type="entry name" value="GARS_C"/>
    <property type="match status" value="1"/>
</dbReference>
<sequence>MKILVLGQGAREHAIIKALIRTGTPAQDIIAAPGNAGISFDVRCETELKPNDPLEVAKFALQHEIDLAIIGPEAPLVAGVSDALREQGVAVFGPSKQAAQLEGSKSFAKEVMAAAGVPTGMARECETLQEVEDAMDDFGAPYVIKADGLAAGKGVIVTSDRAAALEHAAKFIDMGILVEEFLDGQEVSLFFLSDGKNVMPLTPAQDFKRAFDGDAGPNTGGMGAYSPLPWLPDNFVEEVERTVAIPTVQELDRLGAPFIGLLYCGLIVTERGIRVIEFNARFGDPETQVVLRRLISSLSTLLYKAATGHLETTAQPEFSKDAAITVVLASEGYPETSAPNRPIYGLTEAEQVEGVEICHAATKFEESRGGDEVLLATGGRVLSVVANGADFAEARKAAYAAIEKIQLQGSHYRSDIALKVVN</sequence>
<dbReference type="EC" id="6.3.4.13" evidence="4 12"/>
<dbReference type="SUPFAM" id="SSF56059">
    <property type="entry name" value="Glutathione synthetase ATP-binding domain-like"/>
    <property type="match status" value="1"/>
</dbReference>
<dbReference type="InterPro" id="IPR013815">
    <property type="entry name" value="ATP_grasp_subdomain_1"/>
</dbReference>
<dbReference type="InterPro" id="IPR000115">
    <property type="entry name" value="PRibGlycinamide_synth"/>
</dbReference>
<evidence type="ECO:0000256" key="4">
    <source>
        <dbReference type="ARBA" id="ARBA00013255"/>
    </source>
</evidence>
<evidence type="ECO:0000256" key="13">
    <source>
        <dbReference type="PROSITE-ProRule" id="PRU00409"/>
    </source>
</evidence>
<evidence type="ECO:0000313" key="16">
    <source>
        <dbReference type="Proteomes" id="UP000243784"/>
    </source>
</evidence>
<protein>
    <recommendedName>
        <fullName evidence="4 12">Phosphoribosylamine--glycine ligase</fullName>
        <ecNumber evidence="4 12">6.3.4.13</ecNumber>
    </recommendedName>
    <alternativeName>
        <fullName evidence="12">GARS</fullName>
    </alternativeName>
    <alternativeName>
        <fullName evidence="10 12">Glycinamide ribonucleotide synthetase</fullName>
    </alternativeName>
    <alternativeName>
        <fullName evidence="11 12">Phosphoribosylglycinamide synthetase</fullName>
    </alternativeName>
</protein>
<dbReference type="GO" id="GO:0004637">
    <property type="term" value="F:phosphoribosylamine-glycine ligase activity"/>
    <property type="evidence" value="ECO:0007669"/>
    <property type="project" value="UniProtKB-UniRule"/>
</dbReference>
<dbReference type="PROSITE" id="PS50975">
    <property type="entry name" value="ATP_GRASP"/>
    <property type="match status" value="1"/>
</dbReference>
<dbReference type="PROSITE" id="PS00184">
    <property type="entry name" value="GARS"/>
    <property type="match status" value="1"/>
</dbReference>
<dbReference type="InterPro" id="IPR016185">
    <property type="entry name" value="PreATP-grasp_dom_sf"/>
</dbReference>
<dbReference type="InterPro" id="IPR011761">
    <property type="entry name" value="ATP-grasp"/>
</dbReference>
<dbReference type="PANTHER" id="PTHR43472">
    <property type="entry name" value="PHOSPHORIBOSYLAMINE--GLYCINE LIGASE"/>
    <property type="match status" value="1"/>
</dbReference>
<comment type="similarity">
    <text evidence="9 12">Belongs to the GARS family.</text>
</comment>
<dbReference type="InterPro" id="IPR037123">
    <property type="entry name" value="PRibGlycinamide_synth_C_sf"/>
</dbReference>
<dbReference type="Gene3D" id="3.40.50.20">
    <property type="match status" value="1"/>
</dbReference>
<comment type="cofactor">
    <cofactor evidence="1">
        <name>Mn(2+)</name>
        <dbReference type="ChEBI" id="CHEBI:29035"/>
    </cofactor>
</comment>
<gene>
    <name evidence="12" type="primary">purD</name>
    <name evidence="15" type="ORF">A4Z71_00535</name>
</gene>
<dbReference type="OrthoDB" id="9807240at2"/>
<dbReference type="GO" id="GO:0009113">
    <property type="term" value="P:purine nucleobase biosynthetic process"/>
    <property type="evidence" value="ECO:0007669"/>
    <property type="project" value="InterPro"/>
</dbReference>
<dbReference type="Gene3D" id="3.30.470.20">
    <property type="entry name" value="ATP-grasp fold, B domain"/>
    <property type="match status" value="1"/>
</dbReference>
<dbReference type="NCBIfam" id="TIGR00877">
    <property type="entry name" value="purD"/>
    <property type="match status" value="1"/>
</dbReference>
<dbReference type="InterPro" id="IPR020560">
    <property type="entry name" value="PRibGlycinamide_synth_C-dom"/>
</dbReference>
<organism evidence="15 16">
    <name type="scientific">Candidatus Rhodoluna planktonica</name>
    <dbReference type="NCBI Taxonomy" id="535712"/>
    <lineage>
        <taxon>Bacteria</taxon>
        <taxon>Bacillati</taxon>
        <taxon>Actinomycetota</taxon>
        <taxon>Actinomycetes</taxon>
        <taxon>Micrococcales</taxon>
        <taxon>Microbacteriaceae</taxon>
        <taxon>Luna cluster</taxon>
        <taxon>Luna-1 subcluster</taxon>
        <taxon>Rhodoluna</taxon>
    </lineage>
</organism>
<dbReference type="Gene3D" id="3.90.600.10">
    <property type="entry name" value="Phosphoribosylglycinamide synthetase, C-terminal domain"/>
    <property type="match status" value="1"/>
</dbReference>
<evidence type="ECO:0000256" key="7">
    <source>
        <dbReference type="ARBA" id="ARBA00022755"/>
    </source>
</evidence>
<dbReference type="InterPro" id="IPR020562">
    <property type="entry name" value="PRibGlycinamide_synth_N"/>
</dbReference>
<evidence type="ECO:0000256" key="3">
    <source>
        <dbReference type="ARBA" id="ARBA00005174"/>
    </source>
</evidence>
<evidence type="ECO:0000256" key="6">
    <source>
        <dbReference type="ARBA" id="ARBA00022741"/>
    </source>
</evidence>
<dbReference type="Pfam" id="PF01071">
    <property type="entry name" value="GARS_A"/>
    <property type="match status" value="1"/>
</dbReference>
<dbReference type="HAMAP" id="MF_00138">
    <property type="entry name" value="GARS"/>
    <property type="match status" value="1"/>
</dbReference>
<dbReference type="InterPro" id="IPR020559">
    <property type="entry name" value="PRibGlycinamide_synth_CS"/>
</dbReference>
<evidence type="ECO:0000256" key="10">
    <source>
        <dbReference type="ARBA" id="ARBA00042242"/>
    </source>
</evidence>
<comment type="catalytic activity">
    <reaction evidence="12">
        <text>5-phospho-beta-D-ribosylamine + glycine + ATP = N(1)-(5-phospho-beta-D-ribosyl)glycinamide + ADP + phosphate + H(+)</text>
        <dbReference type="Rhea" id="RHEA:17453"/>
        <dbReference type="ChEBI" id="CHEBI:15378"/>
        <dbReference type="ChEBI" id="CHEBI:30616"/>
        <dbReference type="ChEBI" id="CHEBI:43474"/>
        <dbReference type="ChEBI" id="CHEBI:57305"/>
        <dbReference type="ChEBI" id="CHEBI:58681"/>
        <dbReference type="ChEBI" id="CHEBI:143788"/>
        <dbReference type="ChEBI" id="CHEBI:456216"/>
        <dbReference type="EC" id="6.3.4.13"/>
    </reaction>
</comment>
<keyword evidence="7 12" id="KW-0658">Purine biosynthesis</keyword>
<dbReference type="PANTHER" id="PTHR43472:SF1">
    <property type="entry name" value="PHOSPHORIBOSYLAMINE--GLYCINE LIGASE, CHLOROPLASTIC"/>
    <property type="match status" value="1"/>
</dbReference>
<dbReference type="SUPFAM" id="SSF51246">
    <property type="entry name" value="Rudiment single hybrid motif"/>
    <property type="match status" value="1"/>
</dbReference>
<evidence type="ECO:0000256" key="1">
    <source>
        <dbReference type="ARBA" id="ARBA00001936"/>
    </source>
</evidence>
<evidence type="ECO:0000313" key="15">
    <source>
        <dbReference type="EMBL" id="AOY55544.1"/>
    </source>
</evidence>
<keyword evidence="8 13" id="KW-0067">ATP-binding</keyword>
<dbReference type="Proteomes" id="UP000243784">
    <property type="component" value="Chromosome"/>
</dbReference>